<dbReference type="Proteomes" id="UP000238205">
    <property type="component" value="Unassembled WGS sequence"/>
</dbReference>
<dbReference type="InterPro" id="IPR018306">
    <property type="entry name" value="Phage_T5_Orf172_DNA-bd"/>
</dbReference>
<dbReference type="SMART" id="SM00974">
    <property type="entry name" value="T5orf172"/>
    <property type="match status" value="1"/>
</dbReference>
<dbReference type="RefSeq" id="WP_106195113.1">
    <property type="nucleotide sequence ID" value="NZ_PVTO01000023.1"/>
</dbReference>
<dbReference type="Pfam" id="PF10544">
    <property type="entry name" value="T5orf172"/>
    <property type="match status" value="1"/>
</dbReference>
<evidence type="ECO:0000313" key="4">
    <source>
        <dbReference type="Proteomes" id="UP000238205"/>
    </source>
</evidence>
<dbReference type="InterPro" id="IPR025280">
    <property type="entry name" value="SNIPE"/>
</dbReference>
<evidence type="ECO:0000259" key="2">
    <source>
        <dbReference type="SMART" id="SM00974"/>
    </source>
</evidence>
<protein>
    <submittedName>
        <fullName evidence="3">T5orf172 domain-containing protein</fullName>
    </submittedName>
</protein>
<comment type="caution">
    <text evidence="3">The sequence shown here is derived from an EMBL/GenBank/DDBJ whole genome shotgun (WGS) entry which is preliminary data.</text>
</comment>
<keyword evidence="4" id="KW-1185">Reference proteome</keyword>
<feature type="domain" description="Bacteriophage T5 Orf172 DNA-binding" evidence="2">
    <location>
        <begin position="322"/>
        <end position="405"/>
    </location>
</feature>
<dbReference type="Pfam" id="PF13250">
    <property type="entry name" value="SNIPE"/>
    <property type="match status" value="1"/>
</dbReference>
<gene>
    <name evidence="3" type="ORF">CLV38_1231</name>
</gene>
<accession>A0A2T0W2B0</accession>
<reference evidence="3 4" key="1">
    <citation type="submission" date="2018-03" db="EMBL/GenBank/DDBJ databases">
        <title>Genomic Encyclopedia of Archaeal and Bacterial Type Strains, Phase II (KMG-II): from individual species to whole genera.</title>
        <authorList>
            <person name="Goeker M."/>
        </authorList>
    </citation>
    <scope>NUCLEOTIDE SEQUENCE [LARGE SCALE GENOMIC DNA]</scope>
    <source>
        <strain evidence="3 4">DSM 13175</strain>
    </source>
</reference>
<feature type="coiled-coil region" evidence="1">
    <location>
        <begin position="213"/>
        <end position="305"/>
    </location>
</feature>
<feature type="coiled-coil region" evidence="1">
    <location>
        <begin position="8"/>
        <end position="85"/>
    </location>
</feature>
<name>A0A2T0W2B0_9LACT</name>
<dbReference type="EMBL" id="PVTO01000023">
    <property type="protein sequence ID" value="PRY79320.1"/>
    <property type="molecule type" value="Genomic_DNA"/>
</dbReference>
<keyword evidence="1" id="KW-0175">Coiled coil</keyword>
<dbReference type="AlphaFoldDB" id="A0A2T0W2B0"/>
<organism evidence="3 4">
    <name type="scientific">Alkalibacterium olivapovliticus</name>
    <dbReference type="NCBI Taxonomy" id="99907"/>
    <lineage>
        <taxon>Bacteria</taxon>
        <taxon>Bacillati</taxon>
        <taxon>Bacillota</taxon>
        <taxon>Bacilli</taxon>
        <taxon>Lactobacillales</taxon>
        <taxon>Carnobacteriaceae</taxon>
        <taxon>Alkalibacterium</taxon>
    </lineage>
</organism>
<evidence type="ECO:0000313" key="3">
    <source>
        <dbReference type="EMBL" id="PRY79320.1"/>
    </source>
</evidence>
<proteinExistence type="predicted"/>
<evidence type="ECO:0000256" key="1">
    <source>
        <dbReference type="SAM" id="Coils"/>
    </source>
</evidence>
<sequence>MKLPNLFKNNKKETIIRLENELNSLKNDLTDINKLTLLEIQVKIATGKEKLTELRTRENELDQSINDKKKNIRELDSKLVSISDELEMEQFSLYRPKYTFSTAIGYKDRLIDIRNNQKQMIKSKTAVNYFDNWTVDGSKSKGKKMTNDNIRLIIRSFNNECEAAINKVKFSNIESIEKRIINSYEQLNKLNSSSKVSLSKSFLQLKKDELYLAFEYERKKQEEKEELREQRERDREEKKLQQEIESKKKFLNKDISHYSQMVEELLRKINSGENEDQRDSLNKEIMDLQKKIKEKEAEKTELDYREAHSSAGYVYIISNIGAFGEDTVKIGVTRRLNPYERIAELSSASVPFPFDIHAIIFSYEAYQLENTLHKRFDSQRINKINSRKEFFKVTIDEIKDTLEEYKDLTIDFTELPDAEEYRETKKLDISHTD</sequence>
<dbReference type="OrthoDB" id="9811665at2"/>